<dbReference type="PANTHER" id="PTHR18966">
    <property type="entry name" value="IONOTROPIC GLUTAMATE RECEPTOR"/>
    <property type="match status" value="1"/>
</dbReference>
<keyword evidence="8" id="KW-0675">Receptor</keyword>
<feature type="domain" description="Ionotropic glutamate receptor L-glutamate and glycine-binding" evidence="14">
    <location>
        <begin position="26"/>
        <end position="84"/>
    </location>
</feature>
<evidence type="ECO:0000256" key="9">
    <source>
        <dbReference type="ARBA" id="ARBA00023180"/>
    </source>
</evidence>
<evidence type="ECO:0000259" key="13">
    <source>
        <dbReference type="SMART" id="SM00079"/>
    </source>
</evidence>
<dbReference type="GO" id="GO:0015276">
    <property type="term" value="F:ligand-gated monoatomic ion channel activity"/>
    <property type="evidence" value="ECO:0007669"/>
    <property type="project" value="InterPro"/>
</dbReference>
<dbReference type="Gene3D" id="1.10.287.70">
    <property type="match status" value="1"/>
</dbReference>
<keyword evidence="3" id="KW-0813">Transport</keyword>
<feature type="domain" description="Ionotropic glutamate receptor C-terminal" evidence="13">
    <location>
        <begin position="18"/>
        <end position="262"/>
    </location>
</feature>
<comment type="subcellular location">
    <subcellularLocation>
        <location evidence="1">Membrane</location>
        <topology evidence="1">Multi-pass membrane protein</topology>
    </subcellularLocation>
</comment>
<keyword evidence="11" id="KW-0407">Ion channel</keyword>
<sequence length="263" mass="30225">MDLDAYYYREVIRKKFLKIGVFEAIPWSFIPDGESEWHGYCIDLIEMLSQKMNFDYQLVVSTEPRTIRENNETKFTGIIKDLADGKFDIAVAALIATVGRKGLVDFVEPYFRDSGISIVMRRPVREPSYFKFMTVLDFDVWVSLIIAISVTAAAIWCIEKLSPINLSKNYKKFSLKESLWFVVTTFASQGTGEIPRKLPHRILVAAYWIFVLVMMTTFTANLAAFLTVERLQVNYKNVLSNSSQSRENMCKEISKEDGRISSE</sequence>
<dbReference type="SUPFAM" id="SSF81324">
    <property type="entry name" value="Voltage-gated potassium channels"/>
    <property type="match status" value="1"/>
</dbReference>
<evidence type="ECO:0000256" key="2">
    <source>
        <dbReference type="ARBA" id="ARBA00008685"/>
    </source>
</evidence>
<name>A0AAN9T9S1_9HEMI</name>
<keyword evidence="5 12" id="KW-1133">Transmembrane helix</keyword>
<keyword evidence="10" id="KW-1071">Ligand-gated ion channel</keyword>
<organism evidence="15 16">
    <name type="scientific">Parthenolecanium corni</name>
    <dbReference type="NCBI Taxonomy" id="536013"/>
    <lineage>
        <taxon>Eukaryota</taxon>
        <taxon>Metazoa</taxon>
        <taxon>Ecdysozoa</taxon>
        <taxon>Arthropoda</taxon>
        <taxon>Hexapoda</taxon>
        <taxon>Insecta</taxon>
        <taxon>Pterygota</taxon>
        <taxon>Neoptera</taxon>
        <taxon>Paraneoptera</taxon>
        <taxon>Hemiptera</taxon>
        <taxon>Sternorrhyncha</taxon>
        <taxon>Coccoidea</taxon>
        <taxon>Coccidae</taxon>
        <taxon>Parthenolecanium</taxon>
    </lineage>
</organism>
<dbReference type="Pfam" id="PF10613">
    <property type="entry name" value="Lig_chan-Glu_bd"/>
    <property type="match status" value="1"/>
</dbReference>
<keyword evidence="16" id="KW-1185">Reference proteome</keyword>
<evidence type="ECO:0000256" key="10">
    <source>
        <dbReference type="ARBA" id="ARBA00023286"/>
    </source>
</evidence>
<evidence type="ECO:0000256" key="4">
    <source>
        <dbReference type="ARBA" id="ARBA00022692"/>
    </source>
</evidence>
<dbReference type="EMBL" id="JBBCAQ010000034">
    <property type="protein sequence ID" value="KAK7579795.1"/>
    <property type="molecule type" value="Genomic_DNA"/>
</dbReference>
<dbReference type="SMART" id="SM00079">
    <property type="entry name" value="PBPe"/>
    <property type="match status" value="1"/>
</dbReference>
<evidence type="ECO:0000256" key="5">
    <source>
        <dbReference type="ARBA" id="ARBA00022989"/>
    </source>
</evidence>
<feature type="transmembrane region" description="Helical" evidence="12">
    <location>
        <begin position="140"/>
        <end position="158"/>
    </location>
</feature>
<dbReference type="InterPro" id="IPR001320">
    <property type="entry name" value="Iontro_rcpt_C"/>
</dbReference>
<keyword evidence="9" id="KW-0325">Glycoprotein</keyword>
<dbReference type="InterPro" id="IPR019594">
    <property type="entry name" value="Glu/Gly-bd"/>
</dbReference>
<keyword evidence="7 12" id="KW-0472">Membrane</keyword>
<reference evidence="15 16" key="1">
    <citation type="submission" date="2024-03" db="EMBL/GenBank/DDBJ databases">
        <title>Adaptation during the transition from Ophiocordyceps entomopathogen to insect associate is accompanied by gene loss and intensified selection.</title>
        <authorList>
            <person name="Ward C.M."/>
            <person name="Onetto C.A."/>
            <person name="Borneman A.R."/>
        </authorList>
    </citation>
    <scope>NUCLEOTIDE SEQUENCE [LARGE SCALE GENOMIC DNA]</scope>
    <source>
        <strain evidence="15">AWRI1</strain>
        <tissue evidence="15">Single Adult Female</tissue>
    </source>
</reference>
<comment type="similarity">
    <text evidence="2">Belongs to the glutamate-gated ion channel (TC 1.A.10.1) family.</text>
</comment>
<dbReference type="Pfam" id="PF00060">
    <property type="entry name" value="Lig_chan"/>
    <property type="match status" value="1"/>
</dbReference>
<evidence type="ECO:0000256" key="11">
    <source>
        <dbReference type="ARBA" id="ARBA00023303"/>
    </source>
</evidence>
<evidence type="ECO:0000256" key="7">
    <source>
        <dbReference type="ARBA" id="ARBA00023136"/>
    </source>
</evidence>
<keyword evidence="6" id="KW-0406">Ion transport</keyword>
<evidence type="ECO:0000313" key="16">
    <source>
        <dbReference type="Proteomes" id="UP001367676"/>
    </source>
</evidence>
<evidence type="ECO:0000256" key="8">
    <source>
        <dbReference type="ARBA" id="ARBA00023170"/>
    </source>
</evidence>
<dbReference type="SMART" id="SM00918">
    <property type="entry name" value="Lig_chan-Glu_bd"/>
    <property type="match status" value="1"/>
</dbReference>
<protein>
    <submittedName>
        <fullName evidence="15">Uncharacterized protein</fullName>
    </submittedName>
</protein>
<proteinExistence type="inferred from homology"/>
<accession>A0AAN9T9S1</accession>
<evidence type="ECO:0000256" key="3">
    <source>
        <dbReference type="ARBA" id="ARBA00022448"/>
    </source>
</evidence>
<evidence type="ECO:0000313" key="15">
    <source>
        <dbReference type="EMBL" id="KAK7579795.1"/>
    </source>
</evidence>
<comment type="caution">
    <text evidence="15">The sequence shown here is derived from an EMBL/GenBank/DDBJ whole genome shotgun (WGS) entry which is preliminary data.</text>
</comment>
<dbReference type="GO" id="GO:0016020">
    <property type="term" value="C:membrane"/>
    <property type="evidence" value="ECO:0007669"/>
    <property type="project" value="UniProtKB-SubCell"/>
</dbReference>
<dbReference type="SUPFAM" id="SSF53850">
    <property type="entry name" value="Periplasmic binding protein-like II"/>
    <property type="match status" value="1"/>
</dbReference>
<evidence type="ECO:0000256" key="1">
    <source>
        <dbReference type="ARBA" id="ARBA00004141"/>
    </source>
</evidence>
<evidence type="ECO:0000259" key="14">
    <source>
        <dbReference type="SMART" id="SM00918"/>
    </source>
</evidence>
<gene>
    <name evidence="15" type="ORF">V9T40_000424</name>
</gene>
<feature type="transmembrane region" description="Helical" evidence="12">
    <location>
        <begin position="202"/>
        <end position="226"/>
    </location>
</feature>
<dbReference type="Proteomes" id="UP001367676">
    <property type="component" value="Unassembled WGS sequence"/>
</dbReference>
<evidence type="ECO:0000256" key="12">
    <source>
        <dbReference type="SAM" id="Phobius"/>
    </source>
</evidence>
<dbReference type="InterPro" id="IPR015683">
    <property type="entry name" value="Ionotropic_Glu_rcpt"/>
</dbReference>
<dbReference type="Gene3D" id="3.40.190.10">
    <property type="entry name" value="Periplasmic binding protein-like II"/>
    <property type="match status" value="1"/>
</dbReference>
<evidence type="ECO:0000256" key="6">
    <source>
        <dbReference type="ARBA" id="ARBA00023065"/>
    </source>
</evidence>
<dbReference type="AlphaFoldDB" id="A0AAN9T9S1"/>
<keyword evidence="4 12" id="KW-0812">Transmembrane</keyword>